<feature type="domain" description="Retroviral polymerase SH3-like" evidence="3">
    <location>
        <begin position="81"/>
        <end position="136"/>
    </location>
</feature>
<organism evidence="4 5">
    <name type="scientific">Theobroma cacao</name>
    <name type="common">Cacao</name>
    <name type="synonym">Cocoa</name>
    <dbReference type="NCBI Taxonomy" id="3641"/>
    <lineage>
        <taxon>Eukaryota</taxon>
        <taxon>Viridiplantae</taxon>
        <taxon>Streptophyta</taxon>
        <taxon>Embryophyta</taxon>
        <taxon>Tracheophyta</taxon>
        <taxon>Spermatophyta</taxon>
        <taxon>Magnoliopsida</taxon>
        <taxon>eudicotyledons</taxon>
        <taxon>Gunneridae</taxon>
        <taxon>Pentapetalae</taxon>
        <taxon>rosids</taxon>
        <taxon>malvids</taxon>
        <taxon>Malvales</taxon>
        <taxon>Malvaceae</taxon>
        <taxon>Byttnerioideae</taxon>
        <taxon>Theobroma</taxon>
    </lineage>
</organism>
<gene>
    <name evidence="4" type="ORF">TCM_012968</name>
</gene>
<dbReference type="Pfam" id="PF25597">
    <property type="entry name" value="SH3_retrovirus"/>
    <property type="match status" value="1"/>
</dbReference>
<evidence type="ECO:0000256" key="1">
    <source>
        <dbReference type="SAM" id="Coils"/>
    </source>
</evidence>
<dbReference type="HOGENOM" id="CLU_1417437_0_0_1"/>
<feature type="region of interest" description="Disordered" evidence="2">
    <location>
        <begin position="152"/>
        <end position="192"/>
    </location>
</feature>
<sequence>MFKMELGEDITSMLDRFTNITNKLSQLGKLIPEHEIVELKEEEEEDRKEAKEKKKSIALKASILEEELEELSCDDEKELALINTQPLGKFDAKIDEVIFLGYALNSKAYRVFNKKTLNIEESIHVVFDESNDLQKEIHVDDDDVEILEKQMKEMSLENNKNNEESPPRREKETPSLKDLQRTKNQHNDLPRS</sequence>
<evidence type="ECO:0000256" key="2">
    <source>
        <dbReference type="SAM" id="MobiDB-lite"/>
    </source>
</evidence>
<accession>A0A061FX33</accession>
<dbReference type="InParanoid" id="A0A061FX33"/>
<keyword evidence="1" id="KW-0175">Coiled coil</keyword>
<evidence type="ECO:0000313" key="5">
    <source>
        <dbReference type="Proteomes" id="UP000026915"/>
    </source>
</evidence>
<dbReference type="AlphaFoldDB" id="A0A061FX33"/>
<dbReference type="Gramene" id="EOY21432">
    <property type="protein sequence ID" value="EOY21432"/>
    <property type="gene ID" value="TCM_012968"/>
</dbReference>
<name>A0A061FX33_THECC</name>
<dbReference type="InterPro" id="IPR057670">
    <property type="entry name" value="SH3_retrovirus"/>
</dbReference>
<feature type="coiled-coil region" evidence="1">
    <location>
        <begin position="33"/>
        <end position="74"/>
    </location>
</feature>
<evidence type="ECO:0000259" key="3">
    <source>
        <dbReference type="Pfam" id="PF25597"/>
    </source>
</evidence>
<dbReference type="EMBL" id="CM001881">
    <property type="protein sequence ID" value="EOY21432.1"/>
    <property type="molecule type" value="Genomic_DNA"/>
</dbReference>
<dbReference type="Proteomes" id="UP000026915">
    <property type="component" value="Chromosome 3"/>
</dbReference>
<protein>
    <recommendedName>
        <fullName evidence="3">Retroviral polymerase SH3-like domain-containing protein</fullName>
    </recommendedName>
</protein>
<evidence type="ECO:0000313" key="4">
    <source>
        <dbReference type="EMBL" id="EOY21432.1"/>
    </source>
</evidence>
<proteinExistence type="predicted"/>
<keyword evidence="5" id="KW-1185">Reference proteome</keyword>
<reference evidence="4 5" key="1">
    <citation type="journal article" date="2013" name="Genome Biol.">
        <title>The genome sequence of the most widely cultivated cacao type and its use to identify candidate genes regulating pod color.</title>
        <authorList>
            <person name="Motamayor J.C."/>
            <person name="Mockaitis K."/>
            <person name="Schmutz J."/>
            <person name="Haiminen N."/>
            <person name="Iii D.L."/>
            <person name="Cornejo O."/>
            <person name="Findley S.D."/>
            <person name="Zheng P."/>
            <person name="Utro F."/>
            <person name="Royaert S."/>
            <person name="Saski C."/>
            <person name="Jenkins J."/>
            <person name="Podicheti R."/>
            <person name="Zhao M."/>
            <person name="Scheffler B.E."/>
            <person name="Stack J.C."/>
            <person name="Feltus F.A."/>
            <person name="Mustiga G.M."/>
            <person name="Amores F."/>
            <person name="Phillips W."/>
            <person name="Marelli J.P."/>
            <person name="May G.D."/>
            <person name="Shapiro H."/>
            <person name="Ma J."/>
            <person name="Bustamante C.D."/>
            <person name="Schnell R.J."/>
            <person name="Main D."/>
            <person name="Gilbert D."/>
            <person name="Parida L."/>
            <person name="Kuhn D.N."/>
        </authorList>
    </citation>
    <scope>NUCLEOTIDE SEQUENCE [LARGE SCALE GENOMIC DNA]</scope>
    <source>
        <strain evidence="5">cv. Matina 1-6</strain>
    </source>
</reference>